<dbReference type="InterPro" id="IPR043502">
    <property type="entry name" value="DNA/RNA_pol_sf"/>
</dbReference>
<dbReference type="GO" id="GO:0006281">
    <property type="term" value="P:DNA repair"/>
    <property type="evidence" value="ECO:0007669"/>
    <property type="project" value="UniProtKB-KW"/>
</dbReference>
<accession>A0A838XWN2</accession>
<dbReference type="SUPFAM" id="SSF56672">
    <property type="entry name" value="DNA/RNA polymerases"/>
    <property type="match status" value="1"/>
</dbReference>
<dbReference type="Proteomes" id="UP000551848">
    <property type="component" value="Unassembled WGS sequence"/>
</dbReference>
<dbReference type="PROSITE" id="PS50173">
    <property type="entry name" value="UMUC"/>
    <property type="match status" value="1"/>
</dbReference>
<keyword evidence="7" id="KW-0808">Transferase</keyword>
<keyword evidence="3" id="KW-0741">SOS mutagenesis</keyword>
<feature type="domain" description="UmuC" evidence="6">
    <location>
        <begin position="4"/>
        <end position="189"/>
    </location>
</feature>
<dbReference type="InterPro" id="IPR017961">
    <property type="entry name" value="DNA_pol_Y-fam_little_finger"/>
</dbReference>
<dbReference type="GO" id="GO:0042276">
    <property type="term" value="P:error-prone translesion synthesis"/>
    <property type="evidence" value="ECO:0007669"/>
    <property type="project" value="TreeGrafter"/>
</dbReference>
<sequence>MKFLALVDCDNFYASCERVFRPDLRKKPIVVLSNNDGCVIARSKEAKAMGIKMGIPWFKVKNAYLAQGGKVFSSNFALYGDLSKRVMNILDGMVKRMEVYSIDEAFLDLQHIQQPNQAYEFGVYCRNTIRQWVGIPVRIGIAPTKTLAKVASHVAKNKRGGAGVCCLSSKKDIVHILKAISVNEVWGVGHRLSKQLNQLGTYSAYDLMQMDIRLIRKKFSVVLERTVRELRGESCIQIEDHSDPKKQIVVSRSFRGRIDNLDLLKPLISNFAVRAGEKLRHEKQKCSQVSVFIATSRFQKTSQHRGFNSFHFPYPIDDTRSILMGANKALNKTFKNGYPYAKAGILLSHFSHPTFIQQSLFKAADHEHLKQDTHLMQTIDSLNSNQTQIYYASQDPAGLSPIQKQMVSPKYTTNWWDLPQTK</sequence>
<evidence type="ECO:0000256" key="3">
    <source>
        <dbReference type="ARBA" id="ARBA00023199"/>
    </source>
</evidence>
<evidence type="ECO:0000259" key="6">
    <source>
        <dbReference type="PROSITE" id="PS50173"/>
    </source>
</evidence>
<dbReference type="PANTHER" id="PTHR11076">
    <property type="entry name" value="DNA REPAIR POLYMERASE UMUC / TRANSFERASE FAMILY MEMBER"/>
    <property type="match status" value="1"/>
</dbReference>
<dbReference type="EMBL" id="JACETL010000004">
    <property type="protein sequence ID" value="MBA4692286.1"/>
    <property type="molecule type" value="Genomic_DNA"/>
</dbReference>
<dbReference type="Gene3D" id="3.30.1490.100">
    <property type="entry name" value="DNA polymerase, Y-family, little finger domain"/>
    <property type="match status" value="1"/>
</dbReference>
<dbReference type="Pfam" id="PF13438">
    <property type="entry name" value="DUF4113"/>
    <property type="match status" value="1"/>
</dbReference>
<protein>
    <submittedName>
        <fullName evidence="7">Translesion error-prone DNA polymerase V subunit UmuC</fullName>
        <ecNumber evidence="7">2.7.7.7</ecNumber>
    </submittedName>
</protein>
<dbReference type="PANTHER" id="PTHR11076:SF34">
    <property type="entry name" value="PROTEIN UMUC"/>
    <property type="match status" value="1"/>
</dbReference>
<comment type="caution">
    <text evidence="7">The sequence shown here is derived from an EMBL/GenBank/DDBJ whole genome shotgun (WGS) entry which is preliminary data.</text>
</comment>
<keyword evidence="2" id="KW-0227">DNA damage</keyword>
<keyword evidence="4" id="KW-0234">DNA repair</keyword>
<dbReference type="AlphaFoldDB" id="A0A838XWN2"/>
<dbReference type="EC" id="2.7.7.7" evidence="7"/>
<evidence type="ECO:0000256" key="1">
    <source>
        <dbReference type="ARBA" id="ARBA00010945"/>
    </source>
</evidence>
<dbReference type="GO" id="GO:0009432">
    <property type="term" value="P:SOS response"/>
    <property type="evidence" value="ECO:0007669"/>
    <property type="project" value="UniProtKB-KW"/>
</dbReference>
<dbReference type="Gene3D" id="3.30.70.270">
    <property type="match status" value="1"/>
</dbReference>
<comment type="similarity">
    <text evidence="1">Belongs to the DNA polymerase type-Y family.</text>
</comment>
<evidence type="ECO:0000256" key="4">
    <source>
        <dbReference type="ARBA" id="ARBA00023204"/>
    </source>
</evidence>
<evidence type="ECO:0000256" key="5">
    <source>
        <dbReference type="ARBA" id="ARBA00023236"/>
    </source>
</evidence>
<dbReference type="InterPro" id="IPR036775">
    <property type="entry name" value="DNA_pol_Y-fam_lit_finger_sf"/>
</dbReference>
<dbReference type="Gene3D" id="1.10.150.20">
    <property type="entry name" value="5' to 3' exonuclease, C-terminal subdomain"/>
    <property type="match status" value="1"/>
</dbReference>
<dbReference type="InterPro" id="IPR001126">
    <property type="entry name" value="UmuC"/>
</dbReference>
<reference evidence="7 8" key="1">
    <citation type="submission" date="2020-06" db="EMBL/GenBank/DDBJ databases">
        <title>Dysbiosis in marine aquaculture revealed through microbiome analysis: reverse ecology for environmental sustainability.</title>
        <authorList>
            <person name="Haro-Moreno J.M."/>
            <person name="Coutinho F.H."/>
            <person name="Zaragoza-Solas A."/>
            <person name="Picazo A."/>
            <person name="Almagro-Moreno S."/>
            <person name="Lopez-Perez M."/>
        </authorList>
    </citation>
    <scope>NUCLEOTIDE SEQUENCE [LARGE SCALE GENOMIC DNA]</scope>
    <source>
        <strain evidence="7">MCMED-G41</strain>
    </source>
</reference>
<evidence type="ECO:0000256" key="2">
    <source>
        <dbReference type="ARBA" id="ARBA00022763"/>
    </source>
</evidence>
<organism evidence="7 8">
    <name type="scientific">SAR86 cluster bacterium</name>
    <dbReference type="NCBI Taxonomy" id="2030880"/>
    <lineage>
        <taxon>Bacteria</taxon>
        <taxon>Pseudomonadati</taxon>
        <taxon>Pseudomonadota</taxon>
        <taxon>Gammaproteobacteria</taxon>
        <taxon>SAR86 cluster</taxon>
    </lineage>
</organism>
<dbReference type="GO" id="GO:0005829">
    <property type="term" value="C:cytosol"/>
    <property type="evidence" value="ECO:0007669"/>
    <property type="project" value="TreeGrafter"/>
</dbReference>
<evidence type="ECO:0000313" key="8">
    <source>
        <dbReference type="Proteomes" id="UP000551848"/>
    </source>
</evidence>
<dbReference type="Gene3D" id="3.40.1170.60">
    <property type="match status" value="1"/>
</dbReference>
<proteinExistence type="inferred from homology"/>
<dbReference type="CDD" id="cd01700">
    <property type="entry name" value="PolY_Pol_V_umuC"/>
    <property type="match status" value="1"/>
</dbReference>
<dbReference type="InterPro" id="IPR050116">
    <property type="entry name" value="DNA_polymerase-Y"/>
</dbReference>
<keyword evidence="5" id="KW-0742">SOS response</keyword>
<dbReference type="GO" id="GO:0003887">
    <property type="term" value="F:DNA-directed DNA polymerase activity"/>
    <property type="evidence" value="ECO:0007669"/>
    <property type="project" value="UniProtKB-EC"/>
</dbReference>
<evidence type="ECO:0000313" key="7">
    <source>
        <dbReference type="EMBL" id="MBA4692286.1"/>
    </source>
</evidence>
<dbReference type="Pfam" id="PF11799">
    <property type="entry name" value="IMS_C"/>
    <property type="match status" value="1"/>
</dbReference>
<dbReference type="InterPro" id="IPR043128">
    <property type="entry name" value="Rev_trsase/Diguanyl_cyclase"/>
</dbReference>
<keyword evidence="7" id="KW-0548">Nucleotidyltransferase</keyword>
<dbReference type="InterPro" id="IPR025188">
    <property type="entry name" value="DUF4113"/>
</dbReference>
<name>A0A838XWN2_9GAMM</name>
<dbReference type="NCBIfam" id="NF002955">
    <property type="entry name" value="PRK03609.1"/>
    <property type="match status" value="1"/>
</dbReference>
<gene>
    <name evidence="7" type="primary">umuC</name>
    <name evidence="7" type="ORF">H2072_00905</name>
</gene>
<dbReference type="GO" id="GO:0003684">
    <property type="term" value="F:damaged DNA binding"/>
    <property type="evidence" value="ECO:0007669"/>
    <property type="project" value="InterPro"/>
</dbReference>
<dbReference type="Pfam" id="PF00817">
    <property type="entry name" value="IMS"/>
    <property type="match status" value="1"/>
</dbReference>